<dbReference type="InterPro" id="IPR049819">
    <property type="entry name" value="SP_0009-like"/>
</dbReference>
<evidence type="ECO:0000313" key="1">
    <source>
        <dbReference type="EMBL" id="BBA91684.1"/>
    </source>
</evidence>
<name>A0A2Z5TM90_9STRE</name>
<protein>
    <submittedName>
        <fullName evidence="2">SP_0009 family protein</fullName>
    </submittedName>
</protein>
<evidence type="ECO:0000313" key="3">
    <source>
        <dbReference type="Proteomes" id="UP000269331"/>
    </source>
</evidence>
<dbReference type="EMBL" id="AP018400">
    <property type="protein sequence ID" value="BBA91684.1"/>
    <property type="molecule type" value="Genomic_DNA"/>
</dbReference>
<evidence type="ECO:0000313" key="4">
    <source>
        <dbReference type="Proteomes" id="UP001228446"/>
    </source>
</evidence>
<reference evidence="1 3" key="1">
    <citation type="journal article" date="2018" name="Genome Biol. Evol.">
        <title>Complete Genome Sequence of Streptococcus ruminantium sp. nov. GUT-187T (=DSM 104980T =JCM 31869T), the Type Strain of S. ruminantium, and Comparison with Genome Sequences of Streptococcus suis Strains.</title>
        <authorList>
            <person name="Tohya M."/>
            <person name="Sekizaki T."/>
            <person name="Miyoshi-Akiyama T."/>
        </authorList>
    </citation>
    <scope>NUCLEOTIDE SEQUENCE [LARGE SCALE GENOMIC DNA]</scope>
    <source>
        <strain evidence="1 3">GUT187T</strain>
    </source>
</reference>
<proteinExistence type="predicted"/>
<evidence type="ECO:0000313" key="2">
    <source>
        <dbReference type="EMBL" id="MDQ8833711.1"/>
    </source>
</evidence>
<organism evidence="1 3">
    <name type="scientific">Streptococcus ruminantium</name>
    <dbReference type="NCBI Taxonomy" id="1917441"/>
    <lineage>
        <taxon>Bacteria</taxon>
        <taxon>Bacillati</taxon>
        <taxon>Bacillota</taxon>
        <taxon>Bacilli</taxon>
        <taxon>Lactobacillales</taxon>
        <taxon>Streptococcaceae</taxon>
        <taxon>Streptococcus</taxon>
    </lineage>
</organism>
<dbReference type="KEGG" id="srq:SR187_0085"/>
<dbReference type="NCBIfam" id="NF040896">
    <property type="entry name" value="SP_0009_fam"/>
    <property type="match status" value="1"/>
</dbReference>
<sequence length="37" mass="4449">MTQTIFNIVEQFLQHSDEKLEELAQKNRDLKLEEKDS</sequence>
<keyword evidence="4" id="KW-1185">Reference proteome</keyword>
<gene>
    <name evidence="2" type="ORF">RFF62_08020</name>
    <name evidence="1" type="ORF">SR187_0085</name>
</gene>
<accession>A0A2Z5TM90</accession>
<dbReference type="EMBL" id="JAVIBX010000033">
    <property type="protein sequence ID" value="MDQ8833711.1"/>
    <property type="molecule type" value="Genomic_DNA"/>
</dbReference>
<dbReference type="Proteomes" id="UP001228446">
    <property type="component" value="Unassembled WGS sequence"/>
</dbReference>
<dbReference type="GeneID" id="77168525"/>
<reference evidence="2 4" key="2">
    <citation type="submission" date="2023-08" db="EMBL/GenBank/DDBJ databases">
        <title>Streptococcus ruminantium-associated sheep mastitis outbreak detected in Italy is distinct from bovine isolates.</title>
        <authorList>
            <person name="Rosa M.N."/>
            <person name="Vezina B."/>
            <person name="Tola S."/>
        </authorList>
    </citation>
    <scope>NUCLEOTIDE SEQUENCE [LARGE SCALE GENOMIC DNA]</scope>
    <source>
        <strain evidence="2 4">OM6730</strain>
    </source>
</reference>
<dbReference type="OrthoDB" id="7163760at2"/>
<dbReference type="AlphaFoldDB" id="A0A2Z5TM90"/>
<dbReference type="Proteomes" id="UP000269331">
    <property type="component" value="Chromosome"/>
</dbReference>
<dbReference type="RefSeq" id="WP_032537830.1">
    <property type="nucleotide sequence ID" value="NZ_AP018400.1"/>
</dbReference>